<proteinExistence type="predicted"/>
<protein>
    <recommendedName>
        <fullName evidence="2">SET domain-containing protein</fullName>
    </recommendedName>
</protein>
<dbReference type="AlphaFoldDB" id="A0AAE8N5C4"/>
<dbReference type="SUPFAM" id="SSF82199">
    <property type="entry name" value="SET domain"/>
    <property type="match status" value="1"/>
</dbReference>
<comment type="caution">
    <text evidence="3">The sequence shown here is derived from an EMBL/GenBank/DDBJ whole genome shotgun (WGS) entry which is preliminary data.</text>
</comment>
<keyword evidence="1" id="KW-0732">Signal</keyword>
<name>A0AAE8N5C4_9PEZI</name>
<accession>A0AAE8N5C4</accession>
<keyword evidence="4" id="KW-1185">Reference proteome</keyword>
<dbReference type="SMART" id="SM00317">
    <property type="entry name" value="SET"/>
    <property type="match status" value="1"/>
</dbReference>
<feature type="domain" description="SET" evidence="2">
    <location>
        <begin position="133"/>
        <end position="278"/>
    </location>
</feature>
<evidence type="ECO:0000256" key="1">
    <source>
        <dbReference type="SAM" id="SignalP"/>
    </source>
</evidence>
<dbReference type="InterPro" id="IPR053185">
    <property type="entry name" value="SET_domain_protein"/>
</dbReference>
<dbReference type="InterPro" id="IPR001214">
    <property type="entry name" value="SET_dom"/>
</dbReference>
<dbReference type="InterPro" id="IPR046341">
    <property type="entry name" value="SET_dom_sf"/>
</dbReference>
<evidence type="ECO:0000313" key="4">
    <source>
        <dbReference type="Proteomes" id="UP001187682"/>
    </source>
</evidence>
<dbReference type="Gene3D" id="2.170.270.10">
    <property type="entry name" value="SET domain"/>
    <property type="match status" value="1"/>
</dbReference>
<sequence length="412" mass="45157">MILHSILLGLGIRLASAGRSGEHRPPQQCRWDSGSRLRLGGEPSCVALVDDRTAAEIGSWEPWAYAPHCVYPPEQGSASKLCVYTYHSANGEAGLSLIATPEMASFVAGILSARSEPWGEFPSWQLSPGEARRAYEVVEVPGKGLGVVARRKIHRGEVIIRETPFVLGFTSDPGAAAGGEKPGLVEVAFTRLPEWHLERLSGMAVSTGGEWHEDVMRTNTFGVMVDGVEYSALFPEIARINHACRPNAFTRYSRTTLQMEIVAQQDIESDEEVTITYIPQNLLTADRQKLISRRGFTCGCPVCSTPSVASSSDANKSRINAILGTLRDLGPQRTEKILDELWQEMRQILAEESLHAQVAEFAGLWADLYWAAGAAAKAREIAGRVLAERVFYNGKDSERAERAKGFARKFEG</sequence>
<dbReference type="PROSITE" id="PS50280">
    <property type="entry name" value="SET"/>
    <property type="match status" value="1"/>
</dbReference>
<dbReference type="Proteomes" id="UP001187682">
    <property type="component" value="Unassembled WGS sequence"/>
</dbReference>
<evidence type="ECO:0000313" key="3">
    <source>
        <dbReference type="EMBL" id="SPO05127.1"/>
    </source>
</evidence>
<organism evidence="3 4">
    <name type="scientific">Cephalotrichum gorgonifer</name>
    <dbReference type="NCBI Taxonomy" id="2041049"/>
    <lineage>
        <taxon>Eukaryota</taxon>
        <taxon>Fungi</taxon>
        <taxon>Dikarya</taxon>
        <taxon>Ascomycota</taxon>
        <taxon>Pezizomycotina</taxon>
        <taxon>Sordariomycetes</taxon>
        <taxon>Hypocreomycetidae</taxon>
        <taxon>Microascales</taxon>
        <taxon>Microascaceae</taxon>
        <taxon>Cephalotrichum</taxon>
    </lineage>
</organism>
<feature type="chain" id="PRO_5042262957" description="SET domain-containing protein" evidence="1">
    <location>
        <begin position="18"/>
        <end position="412"/>
    </location>
</feature>
<evidence type="ECO:0000259" key="2">
    <source>
        <dbReference type="PROSITE" id="PS50280"/>
    </source>
</evidence>
<reference evidence="3" key="1">
    <citation type="submission" date="2018-03" db="EMBL/GenBank/DDBJ databases">
        <authorList>
            <person name="Guldener U."/>
        </authorList>
    </citation>
    <scope>NUCLEOTIDE SEQUENCE</scope>
</reference>
<dbReference type="EMBL" id="ONZQ02000012">
    <property type="protein sequence ID" value="SPO05127.1"/>
    <property type="molecule type" value="Genomic_DNA"/>
</dbReference>
<feature type="signal peptide" evidence="1">
    <location>
        <begin position="1"/>
        <end position="17"/>
    </location>
</feature>
<dbReference type="CDD" id="cd20071">
    <property type="entry name" value="SET_SMYD"/>
    <property type="match status" value="1"/>
</dbReference>
<dbReference type="PANTHER" id="PTHR47332">
    <property type="entry name" value="SET DOMAIN-CONTAINING PROTEIN 5"/>
    <property type="match status" value="1"/>
</dbReference>
<dbReference type="Pfam" id="PF00856">
    <property type="entry name" value="SET"/>
    <property type="match status" value="1"/>
</dbReference>
<dbReference type="PANTHER" id="PTHR47332:SF6">
    <property type="entry name" value="SET DOMAIN-CONTAINING PROTEIN"/>
    <property type="match status" value="1"/>
</dbReference>
<gene>
    <name evidence="3" type="ORF">DNG_07812</name>
</gene>